<dbReference type="EMBL" id="SHKY01000002">
    <property type="protein sequence ID" value="RZU46675.1"/>
    <property type="molecule type" value="Genomic_DNA"/>
</dbReference>
<keyword evidence="2" id="KW-0472">Membrane</keyword>
<evidence type="ECO:0000313" key="4">
    <source>
        <dbReference type="Proteomes" id="UP000292564"/>
    </source>
</evidence>
<proteinExistence type="predicted"/>
<dbReference type="AlphaFoldDB" id="A0A4Q7Z9V8"/>
<comment type="caution">
    <text evidence="3">The sequence shown here is derived from an EMBL/GenBank/DDBJ whole genome shotgun (WGS) entry which is preliminary data.</text>
</comment>
<keyword evidence="2" id="KW-1133">Transmembrane helix</keyword>
<dbReference type="RefSeq" id="WP_130513860.1">
    <property type="nucleotide sequence ID" value="NZ_SHKY01000002.1"/>
</dbReference>
<keyword evidence="2" id="KW-0812">Transmembrane</keyword>
<dbReference type="Proteomes" id="UP000292564">
    <property type="component" value="Unassembled WGS sequence"/>
</dbReference>
<evidence type="ECO:0000256" key="2">
    <source>
        <dbReference type="SAM" id="Phobius"/>
    </source>
</evidence>
<organism evidence="3 4">
    <name type="scientific">Krasilnikovia cinnamomea</name>
    <dbReference type="NCBI Taxonomy" id="349313"/>
    <lineage>
        <taxon>Bacteria</taxon>
        <taxon>Bacillati</taxon>
        <taxon>Actinomycetota</taxon>
        <taxon>Actinomycetes</taxon>
        <taxon>Micromonosporales</taxon>
        <taxon>Micromonosporaceae</taxon>
        <taxon>Krasilnikovia</taxon>
    </lineage>
</organism>
<evidence type="ECO:0000313" key="3">
    <source>
        <dbReference type="EMBL" id="RZU46675.1"/>
    </source>
</evidence>
<evidence type="ECO:0000256" key="1">
    <source>
        <dbReference type="SAM" id="MobiDB-lite"/>
    </source>
</evidence>
<dbReference type="OrthoDB" id="3852226at2"/>
<name>A0A4Q7Z9V8_9ACTN</name>
<reference evidence="3 4" key="1">
    <citation type="submission" date="2019-02" db="EMBL/GenBank/DDBJ databases">
        <title>Sequencing the genomes of 1000 actinobacteria strains.</title>
        <authorList>
            <person name="Klenk H.-P."/>
        </authorList>
    </citation>
    <scope>NUCLEOTIDE SEQUENCE [LARGE SCALE GENOMIC DNA]</scope>
    <source>
        <strain evidence="3 4">DSM 45162</strain>
    </source>
</reference>
<feature type="region of interest" description="Disordered" evidence="1">
    <location>
        <begin position="335"/>
        <end position="374"/>
    </location>
</feature>
<feature type="transmembrane region" description="Helical" evidence="2">
    <location>
        <begin position="54"/>
        <end position="74"/>
    </location>
</feature>
<sequence length="374" mass="37591">MRRPPARQVPTFVAAPPPAAGRAPQPAPAETLDDWPVDGLRGSSRTQAATSRGVHGLLWTLLIGAVALGVLGLANLGSRRAAPAAAAPAVPLVAAAPPGGCAELLVSAWLAGDATTLGTLVSADVPRLPARQRAATRTYTVSAQADPASTAGWSYVIGADVVTLDKQGRSTGAGVQFFAVTLTRPAAGAAAGGTCAGWAAPTLPAQVAGLAPAGRQELAYGRALPVTGQPIPDTLNPFFTALLAGGPEIERYLAPGTTIAAVTPAPYTAVRVERLSALKDAEVGTGQTLPADGTRVQLLATVAAKVGDQPGEWRLTYPLTLAVRGGRWEITAIDTTPAVPTPTPSSSTRPAVIAPSARTGAPSAPASGTPGTPR</sequence>
<keyword evidence="4" id="KW-1185">Reference proteome</keyword>
<protein>
    <submittedName>
        <fullName evidence="3">Conjugative transposon protein TcpC</fullName>
    </submittedName>
</protein>
<gene>
    <name evidence="3" type="ORF">EV385_6752</name>
</gene>
<accession>A0A4Q7Z9V8</accession>
<feature type="region of interest" description="Disordered" evidence="1">
    <location>
        <begin position="1"/>
        <end position="46"/>
    </location>
</feature>